<gene>
    <name evidence="6" type="ORF">AYI68_g28</name>
</gene>
<dbReference type="STRING" id="133383.A0A1R0H9J9"/>
<keyword evidence="3" id="KW-0812">Transmembrane</keyword>
<dbReference type="GO" id="GO:0046872">
    <property type="term" value="F:metal ion binding"/>
    <property type="evidence" value="ECO:0007669"/>
    <property type="project" value="UniProtKB-KW"/>
</dbReference>
<evidence type="ECO:0000313" key="7">
    <source>
        <dbReference type="Proteomes" id="UP000187455"/>
    </source>
</evidence>
<accession>A0A1R0H9J9</accession>
<dbReference type="InterPro" id="IPR008922">
    <property type="entry name" value="Di-copper_centre_dom_sf"/>
</dbReference>
<evidence type="ECO:0000256" key="1">
    <source>
        <dbReference type="ARBA" id="ARBA00022723"/>
    </source>
</evidence>
<dbReference type="InterPro" id="IPR002227">
    <property type="entry name" value="Tyrosinase_Cu-bd"/>
</dbReference>
<keyword evidence="2" id="KW-0186">Copper</keyword>
<dbReference type="Pfam" id="PF00264">
    <property type="entry name" value="Tyrosinase"/>
    <property type="match status" value="1"/>
</dbReference>
<dbReference type="Gene3D" id="1.10.1280.10">
    <property type="entry name" value="Di-copper center containing domain from catechol oxidase"/>
    <property type="match status" value="1"/>
</dbReference>
<feature type="signal peptide" evidence="4">
    <location>
        <begin position="1"/>
        <end position="16"/>
    </location>
</feature>
<organism evidence="6 7">
    <name type="scientific">Smittium mucronatum</name>
    <dbReference type="NCBI Taxonomy" id="133383"/>
    <lineage>
        <taxon>Eukaryota</taxon>
        <taxon>Fungi</taxon>
        <taxon>Fungi incertae sedis</taxon>
        <taxon>Zoopagomycota</taxon>
        <taxon>Kickxellomycotina</taxon>
        <taxon>Harpellomycetes</taxon>
        <taxon>Harpellales</taxon>
        <taxon>Legeriomycetaceae</taxon>
        <taxon>Smittium</taxon>
    </lineage>
</organism>
<dbReference type="InterPro" id="IPR050316">
    <property type="entry name" value="Tyrosinase/Hemocyanin"/>
</dbReference>
<evidence type="ECO:0000313" key="6">
    <source>
        <dbReference type="EMBL" id="OLY85777.1"/>
    </source>
</evidence>
<comment type="caution">
    <text evidence="6">The sequence shown here is derived from an EMBL/GenBank/DDBJ whole genome shotgun (WGS) entry which is preliminary data.</text>
</comment>
<dbReference type="EMBL" id="LSSL01000005">
    <property type="protein sequence ID" value="OLY85777.1"/>
    <property type="molecule type" value="Genomic_DNA"/>
</dbReference>
<feature type="transmembrane region" description="Helical" evidence="3">
    <location>
        <begin position="57"/>
        <end position="79"/>
    </location>
</feature>
<keyword evidence="4" id="KW-0732">Signal</keyword>
<dbReference type="PRINTS" id="PR00092">
    <property type="entry name" value="TYROSINASE"/>
</dbReference>
<evidence type="ECO:0000256" key="3">
    <source>
        <dbReference type="SAM" id="Phobius"/>
    </source>
</evidence>
<evidence type="ECO:0000256" key="2">
    <source>
        <dbReference type="ARBA" id="ARBA00023008"/>
    </source>
</evidence>
<protein>
    <submittedName>
        <fullName evidence="6">Tyrosinase</fullName>
    </submittedName>
</protein>
<dbReference type="GO" id="GO:0016491">
    <property type="term" value="F:oxidoreductase activity"/>
    <property type="evidence" value="ECO:0007669"/>
    <property type="project" value="InterPro"/>
</dbReference>
<keyword evidence="3" id="KW-1133">Transmembrane helix</keyword>
<keyword evidence="1" id="KW-0479">Metal-binding</keyword>
<dbReference type="PANTHER" id="PTHR11474:SF126">
    <property type="entry name" value="TYROSINASE-LIKE PROTEIN TYR-1-RELATED"/>
    <property type="match status" value="1"/>
</dbReference>
<evidence type="ECO:0000259" key="5">
    <source>
        <dbReference type="Pfam" id="PF00264"/>
    </source>
</evidence>
<dbReference type="SUPFAM" id="SSF48056">
    <property type="entry name" value="Di-copper centre-containing domain"/>
    <property type="match status" value="1"/>
</dbReference>
<dbReference type="AlphaFoldDB" id="A0A1R0H9J9"/>
<sequence>MKLYILGLVVFGAVSSIAIRDTSSCSVILQRREFRDLSSSEWSMVASTVTKMQNLGWFHWFAFIHVHFFNVIHFVPIFLPWHRRFILEFENVAKYYSPSFSLPYFDPTLDFSNPSNSEFFSGTYMGSSVDPSTNCVTDGIQTGWIMTYPNSHCLNRQFTFTSDPNSPFYWISPEVLYSTIQTSTDFRSFETAIENGIHATIHSTIGGDMSSRYSPNDFSFFLHHSNIDRLWSQWQNIDPSYAPQYFNDPGKPQVSLQDTIFGFPDVVQDVMALARNGLCYSYSDSRYTSISSKRDISFFSSAVSASQIPNMSLSKTLNQETLEKYFPKLDPNGSSVLNIKLPTKLSIKASQVVSVVSSASINSTVPATNSTSAMQAPATQRQSLINSTAVIDTLQNIDPGLLEQVKMPYPSRLSVEFMEMHGFDQNIYNSLYSEMTKIVDVLNEQGYISPYI</sequence>
<keyword evidence="7" id="KW-1185">Reference proteome</keyword>
<proteinExistence type="predicted"/>
<name>A0A1R0H9J9_9FUNG</name>
<dbReference type="PANTHER" id="PTHR11474">
    <property type="entry name" value="TYROSINASE FAMILY MEMBER"/>
    <property type="match status" value="1"/>
</dbReference>
<feature type="chain" id="PRO_5012842050" evidence="4">
    <location>
        <begin position="17"/>
        <end position="452"/>
    </location>
</feature>
<dbReference type="Proteomes" id="UP000187455">
    <property type="component" value="Unassembled WGS sequence"/>
</dbReference>
<evidence type="ECO:0000256" key="4">
    <source>
        <dbReference type="SAM" id="SignalP"/>
    </source>
</evidence>
<keyword evidence="3" id="KW-0472">Membrane</keyword>
<dbReference type="OrthoDB" id="6132182at2759"/>
<reference evidence="6 7" key="1">
    <citation type="journal article" date="2016" name="Mol. Biol. Evol.">
        <title>Genome-Wide Survey of Gut Fungi (Harpellales) Reveals the First Horizontally Transferred Ubiquitin Gene from a Mosquito Host.</title>
        <authorList>
            <person name="Wang Y."/>
            <person name="White M.M."/>
            <person name="Kvist S."/>
            <person name="Moncalvo J.M."/>
        </authorList>
    </citation>
    <scope>NUCLEOTIDE SEQUENCE [LARGE SCALE GENOMIC DNA]</scope>
    <source>
        <strain evidence="6 7">ALG-7-W6</strain>
    </source>
</reference>
<feature type="domain" description="Tyrosinase copper-binding" evidence="5">
    <location>
        <begin position="59"/>
        <end position="236"/>
    </location>
</feature>